<keyword evidence="3" id="KW-1185">Reference proteome</keyword>
<evidence type="ECO:0000256" key="1">
    <source>
        <dbReference type="SAM" id="Phobius"/>
    </source>
</evidence>
<evidence type="ECO:0000313" key="3">
    <source>
        <dbReference type="Proteomes" id="UP001363622"/>
    </source>
</evidence>
<evidence type="ECO:0000313" key="2">
    <source>
        <dbReference type="EMBL" id="KAK7512121.1"/>
    </source>
</evidence>
<gene>
    <name evidence="2" type="ORF">IWZ03DRAFT_51844</name>
</gene>
<keyword evidence="1" id="KW-0472">Membrane</keyword>
<accession>A0ABR1KHH5</accession>
<protein>
    <submittedName>
        <fullName evidence="2">Uncharacterized protein</fullName>
    </submittedName>
</protein>
<name>A0ABR1KHH5_9PEZI</name>
<organism evidence="2 3">
    <name type="scientific">Phyllosticta citriasiana</name>
    <dbReference type="NCBI Taxonomy" id="595635"/>
    <lineage>
        <taxon>Eukaryota</taxon>
        <taxon>Fungi</taxon>
        <taxon>Dikarya</taxon>
        <taxon>Ascomycota</taxon>
        <taxon>Pezizomycotina</taxon>
        <taxon>Dothideomycetes</taxon>
        <taxon>Dothideomycetes incertae sedis</taxon>
        <taxon>Botryosphaeriales</taxon>
        <taxon>Phyllostictaceae</taxon>
        <taxon>Phyllosticta</taxon>
    </lineage>
</organism>
<dbReference type="EMBL" id="JBBPHU010000011">
    <property type="protein sequence ID" value="KAK7512121.1"/>
    <property type="molecule type" value="Genomic_DNA"/>
</dbReference>
<reference evidence="2 3" key="1">
    <citation type="submission" date="2024-04" db="EMBL/GenBank/DDBJ databases">
        <title>Phyllosticta paracitricarpa is synonymous to the EU quarantine fungus P. citricarpa based on phylogenomic analyses.</title>
        <authorList>
            <consortium name="Lawrence Berkeley National Laboratory"/>
            <person name="Van Ingen-Buijs V.A."/>
            <person name="Van Westerhoven A.C."/>
            <person name="Haridas S."/>
            <person name="Skiadas P."/>
            <person name="Martin F."/>
            <person name="Groenewald J.Z."/>
            <person name="Crous P.W."/>
            <person name="Seidl M.F."/>
        </authorList>
    </citation>
    <scope>NUCLEOTIDE SEQUENCE [LARGE SCALE GENOMIC DNA]</scope>
    <source>
        <strain evidence="2 3">CBS 123371</strain>
    </source>
</reference>
<keyword evidence="1" id="KW-0812">Transmembrane</keyword>
<sequence length="155" mass="17279">MAKAWHSRVPTAFLPFASGQATGVLRLSGISIPQFPLSIIGISVSLGLRRCPYSYPREFRLALFFFFSFLFSFPLPLLGSLPGVPSRSCHQSERLGSNLLFFCVFRLLQNSGVVHGSALFLLVHDFLHTLLIMPPAISLHHHPHPCSMIEPRCVH</sequence>
<proteinExistence type="predicted"/>
<comment type="caution">
    <text evidence="2">The sequence shown here is derived from an EMBL/GenBank/DDBJ whole genome shotgun (WGS) entry which is preliminary data.</text>
</comment>
<feature type="transmembrane region" description="Helical" evidence="1">
    <location>
        <begin position="61"/>
        <end position="79"/>
    </location>
</feature>
<dbReference type="Proteomes" id="UP001363622">
    <property type="component" value="Unassembled WGS sequence"/>
</dbReference>
<keyword evidence="1" id="KW-1133">Transmembrane helix</keyword>